<name>A0A0J8C3E2_STRVR</name>
<dbReference type="AlphaFoldDB" id="A0A0J8C3E2"/>
<evidence type="ECO:0000256" key="1">
    <source>
        <dbReference type="SAM" id="MobiDB-lite"/>
    </source>
</evidence>
<evidence type="ECO:0000313" key="3">
    <source>
        <dbReference type="Proteomes" id="UP000037432"/>
    </source>
</evidence>
<reference evidence="2 3" key="1">
    <citation type="submission" date="2015-06" db="EMBL/GenBank/DDBJ databases">
        <authorList>
            <person name="Ju K.-S."/>
            <person name="Doroghazi J.R."/>
            <person name="Metcalf W.W."/>
        </authorList>
    </citation>
    <scope>NUCLEOTIDE SEQUENCE [LARGE SCALE GENOMIC DNA]</scope>
    <source>
        <strain evidence="2 3">NRRL 3414</strain>
    </source>
</reference>
<proteinExistence type="predicted"/>
<dbReference type="EMBL" id="LFNT01000028">
    <property type="protein sequence ID" value="KMS72325.1"/>
    <property type="molecule type" value="Genomic_DNA"/>
</dbReference>
<accession>A0A0J8C3E2</accession>
<sequence length="193" mass="20522">MTGWLDRQQTDTQAAGGRRVRAQLGQQPVAGRADAPGRVVLDREGVAGAEGDELADGLLSGLQYLALHARDRAAASGNAFLRATVHPVTAGCPTRLVHYRHHGFPEPPGARVLTKAAPAVTVSDVDDMAAGGPELVAAADRLGSGLAQAFGRAEILQFSPEGELRRSYWSHESRPVLERWTQQSDVKITDAEA</sequence>
<dbReference type="PATRIC" id="fig|1938.3.peg.4540"/>
<protein>
    <submittedName>
        <fullName evidence="2">Uncharacterized protein</fullName>
    </submittedName>
</protein>
<comment type="caution">
    <text evidence="2">The sequence shown here is derived from an EMBL/GenBank/DDBJ whole genome shotgun (WGS) entry which is preliminary data.</text>
</comment>
<dbReference type="Proteomes" id="UP000037432">
    <property type="component" value="Unassembled WGS sequence"/>
</dbReference>
<organism evidence="2 3">
    <name type="scientific">Streptomyces viridochromogenes</name>
    <dbReference type="NCBI Taxonomy" id="1938"/>
    <lineage>
        <taxon>Bacteria</taxon>
        <taxon>Bacillati</taxon>
        <taxon>Actinomycetota</taxon>
        <taxon>Actinomycetes</taxon>
        <taxon>Kitasatosporales</taxon>
        <taxon>Streptomycetaceae</taxon>
        <taxon>Streptomyces</taxon>
    </lineage>
</organism>
<gene>
    <name evidence="2" type="ORF">ACM01_23570</name>
</gene>
<evidence type="ECO:0000313" key="2">
    <source>
        <dbReference type="EMBL" id="KMS72325.1"/>
    </source>
</evidence>
<feature type="region of interest" description="Disordered" evidence="1">
    <location>
        <begin position="1"/>
        <end position="33"/>
    </location>
</feature>